<organism evidence="1">
    <name type="scientific">marine metagenome</name>
    <dbReference type="NCBI Taxonomy" id="408172"/>
    <lineage>
        <taxon>unclassified sequences</taxon>
        <taxon>metagenomes</taxon>
        <taxon>ecological metagenomes</taxon>
    </lineage>
</organism>
<dbReference type="InterPro" id="IPR053714">
    <property type="entry name" value="Iso_Racemase_Enz_sf"/>
</dbReference>
<reference evidence="1" key="1">
    <citation type="submission" date="2018-05" db="EMBL/GenBank/DDBJ databases">
        <authorList>
            <person name="Lanie J.A."/>
            <person name="Ng W.-L."/>
            <person name="Kazmierczak K.M."/>
            <person name="Andrzejewski T.M."/>
            <person name="Davidsen T.M."/>
            <person name="Wayne K.J."/>
            <person name="Tettelin H."/>
            <person name="Glass J.I."/>
            <person name="Rusch D."/>
            <person name="Podicherti R."/>
            <person name="Tsui H.-C.T."/>
            <person name="Winkler M.E."/>
        </authorList>
    </citation>
    <scope>NUCLEOTIDE SEQUENCE</scope>
</reference>
<accession>A0A382ZPJ3</accession>
<sequence length="116" mass="12310">VLSGDLACEHDIFSMTPEGVGVSFTRLKTDDYTTTETLAAHVEQIAEAASRIQPDVKPDVISYCCTSGSIVIGEEEVKRQIAIGAPYAKPMSLVSGVVAALNIVKAKKIVIGTPYL</sequence>
<protein>
    <submittedName>
        <fullName evidence="1">Uncharacterized protein</fullName>
    </submittedName>
</protein>
<feature type="non-terminal residue" evidence="1">
    <location>
        <position position="116"/>
    </location>
</feature>
<evidence type="ECO:0000313" key="1">
    <source>
        <dbReference type="EMBL" id="SVD97516.1"/>
    </source>
</evidence>
<proteinExistence type="predicted"/>
<feature type="non-terminal residue" evidence="1">
    <location>
        <position position="1"/>
    </location>
</feature>
<gene>
    <name evidence="1" type="ORF">METZ01_LOCUS450370</name>
</gene>
<dbReference type="AlphaFoldDB" id="A0A382ZPJ3"/>
<dbReference type="Gene3D" id="3.40.50.12500">
    <property type="match status" value="1"/>
</dbReference>
<name>A0A382ZPJ3_9ZZZZ</name>
<dbReference type="EMBL" id="UINC01185685">
    <property type="protein sequence ID" value="SVD97516.1"/>
    <property type="molecule type" value="Genomic_DNA"/>
</dbReference>